<organism evidence="1 2">
    <name type="scientific">Hydnomerulius pinastri MD-312</name>
    <dbReference type="NCBI Taxonomy" id="994086"/>
    <lineage>
        <taxon>Eukaryota</taxon>
        <taxon>Fungi</taxon>
        <taxon>Dikarya</taxon>
        <taxon>Basidiomycota</taxon>
        <taxon>Agaricomycotina</taxon>
        <taxon>Agaricomycetes</taxon>
        <taxon>Agaricomycetidae</taxon>
        <taxon>Boletales</taxon>
        <taxon>Boletales incertae sedis</taxon>
        <taxon>Leucogyrophana</taxon>
    </lineage>
</organism>
<proteinExistence type="predicted"/>
<accession>A0A0C9WAI9</accession>
<feature type="non-terminal residue" evidence="1">
    <location>
        <position position="119"/>
    </location>
</feature>
<dbReference type="EMBL" id="KN839871">
    <property type="protein sequence ID" value="KIJ60526.1"/>
    <property type="molecule type" value="Genomic_DNA"/>
</dbReference>
<dbReference type="GO" id="GO:0016787">
    <property type="term" value="F:hydrolase activity"/>
    <property type="evidence" value="ECO:0007669"/>
    <property type="project" value="UniProtKB-KW"/>
</dbReference>
<reference evidence="1 2" key="1">
    <citation type="submission" date="2014-04" db="EMBL/GenBank/DDBJ databases">
        <title>Evolutionary Origins and Diversification of the Mycorrhizal Mutualists.</title>
        <authorList>
            <consortium name="DOE Joint Genome Institute"/>
            <consortium name="Mycorrhizal Genomics Consortium"/>
            <person name="Kohler A."/>
            <person name="Kuo A."/>
            <person name="Nagy L.G."/>
            <person name="Floudas D."/>
            <person name="Copeland A."/>
            <person name="Barry K.W."/>
            <person name="Cichocki N."/>
            <person name="Veneault-Fourrey C."/>
            <person name="LaButti K."/>
            <person name="Lindquist E.A."/>
            <person name="Lipzen A."/>
            <person name="Lundell T."/>
            <person name="Morin E."/>
            <person name="Murat C."/>
            <person name="Riley R."/>
            <person name="Ohm R."/>
            <person name="Sun H."/>
            <person name="Tunlid A."/>
            <person name="Henrissat B."/>
            <person name="Grigoriev I.V."/>
            <person name="Hibbett D.S."/>
            <person name="Martin F."/>
        </authorList>
    </citation>
    <scope>NUCLEOTIDE SEQUENCE [LARGE SCALE GENOMIC DNA]</scope>
    <source>
        <strain evidence="1 2">MD-312</strain>
    </source>
</reference>
<sequence>CPAASGTLSSECKAAFIGTHLTSGYSPYLKGTWTWTADHDLDSAESGQISMFTGRGILSESLGPVWMIGTAEHAALYQYSLHNAQNHWIGFAQTETVSFILRVRHGLFSALNVNQFETP</sequence>
<name>A0A0C9WAI9_9AGAM</name>
<gene>
    <name evidence="1" type="ORF">HYDPIDRAFT_98571</name>
</gene>
<dbReference type="HOGENOM" id="CLU_2066967_0_0_1"/>
<keyword evidence="2" id="KW-1185">Reference proteome</keyword>
<dbReference type="Proteomes" id="UP000053820">
    <property type="component" value="Unassembled WGS sequence"/>
</dbReference>
<protein>
    <submittedName>
        <fullName evidence="1">Glycoside hydrolase family 55 protein</fullName>
    </submittedName>
</protein>
<dbReference type="AlphaFoldDB" id="A0A0C9WAI9"/>
<keyword evidence="1" id="KW-0378">Hydrolase</keyword>
<evidence type="ECO:0000313" key="1">
    <source>
        <dbReference type="EMBL" id="KIJ60526.1"/>
    </source>
</evidence>
<dbReference type="InterPro" id="IPR012334">
    <property type="entry name" value="Pectin_lyas_fold"/>
</dbReference>
<evidence type="ECO:0000313" key="2">
    <source>
        <dbReference type="Proteomes" id="UP000053820"/>
    </source>
</evidence>
<dbReference type="OrthoDB" id="2681902at2759"/>
<dbReference type="Gene3D" id="2.160.20.10">
    <property type="entry name" value="Single-stranded right-handed beta-helix, Pectin lyase-like"/>
    <property type="match status" value="1"/>
</dbReference>